<dbReference type="GO" id="GO:0006888">
    <property type="term" value="P:endoplasmic reticulum to Golgi vesicle-mediated transport"/>
    <property type="evidence" value="ECO:0007669"/>
    <property type="project" value="TreeGrafter"/>
</dbReference>
<dbReference type="InterPro" id="IPR000727">
    <property type="entry name" value="T_SNARE_dom"/>
</dbReference>
<feature type="transmembrane region" description="Helical" evidence="9">
    <location>
        <begin position="296"/>
        <end position="315"/>
    </location>
</feature>
<keyword evidence="11" id="KW-0496">Mitochondrion</keyword>
<dbReference type="AlphaFoldDB" id="A0A3P3Y8P4"/>
<feature type="region of interest" description="Disordered" evidence="8">
    <location>
        <begin position="164"/>
        <end position="190"/>
    </location>
</feature>
<dbReference type="GO" id="GO:0048278">
    <property type="term" value="P:vesicle docking"/>
    <property type="evidence" value="ECO:0007669"/>
    <property type="project" value="TreeGrafter"/>
</dbReference>
<reference evidence="11 12" key="1">
    <citation type="submission" date="2018-03" db="EMBL/GenBank/DDBJ databases">
        <authorList>
            <person name="Fogelqvist J."/>
        </authorList>
    </citation>
    <scope>NUCLEOTIDE SEQUENCE [LARGE SCALE GENOMIC DNA]</scope>
</reference>
<proteinExistence type="inferred from homology"/>
<dbReference type="GO" id="GO:0006906">
    <property type="term" value="P:vesicle fusion"/>
    <property type="evidence" value="ECO:0007669"/>
    <property type="project" value="TreeGrafter"/>
</dbReference>
<accession>A0A3P3Y8P4</accession>
<dbReference type="CDD" id="cd15844">
    <property type="entry name" value="SNARE_syntaxin5"/>
    <property type="match status" value="1"/>
</dbReference>
<keyword evidence="5 9" id="KW-1133">Transmembrane helix</keyword>
<dbReference type="Pfam" id="PF05739">
    <property type="entry name" value="SNARE"/>
    <property type="match status" value="1"/>
</dbReference>
<organism evidence="11 12">
    <name type="scientific">Plasmodiophora brassicae</name>
    <name type="common">Clubroot disease agent</name>
    <dbReference type="NCBI Taxonomy" id="37360"/>
    <lineage>
        <taxon>Eukaryota</taxon>
        <taxon>Sar</taxon>
        <taxon>Rhizaria</taxon>
        <taxon>Endomyxa</taxon>
        <taxon>Phytomyxea</taxon>
        <taxon>Plasmodiophorida</taxon>
        <taxon>Plasmodiophoridae</taxon>
        <taxon>Plasmodiophora</taxon>
    </lineage>
</organism>
<dbReference type="InterPro" id="IPR045242">
    <property type="entry name" value="Syntaxin"/>
</dbReference>
<evidence type="ECO:0000313" key="12">
    <source>
        <dbReference type="Proteomes" id="UP000290189"/>
    </source>
</evidence>
<evidence type="ECO:0000259" key="10">
    <source>
        <dbReference type="PROSITE" id="PS50192"/>
    </source>
</evidence>
<dbReference type="GO" id="GO:0005484">
    <property type="term" value="F:SNAP receptor activity"/>
    <property type="evidence" value="ECO:0007669"/>
    <property type="project" value="TreeGrafter"/>
</dbReference>
<evidence type="ECO:0000256" key="9">
    <source>
        <dbReference type="SAM" id="Phobius"/>
    </source>
</evidence>
<geneLocation type="mitochondrion" evidence="11"/>
<name>A0A3P3Y8P4_PLABS</name>
<keyword evidence="7 9" id="KW-0472">Membrane</keyword>
<dbReference type="PANTHER" id="PTHR19957">
    <property type="entry name" value="SYNTAXIN"/>
    <property type="match status" value="1"/>
</dbReference>
<dbReference type="GO" id="GO:0006886">
    <property type="term" value="P:intracellular protein transport"/>
    <property type="evidence" value="ECO:0007669"/>
    <property type="project" value="TreeGrafter"/>
</dbReference>
<dbReference type="PANTHER" id="PTHR19957:SF3">
    <property type="entry name" value="SYNTAXIN-5"/>
    <property type="match status" value="1"/>
</dbReference>
<feature type="domain" description="T-SNARE coiled-coil homology" evidence="10">
    <location>
        <begin position="224"/>
        <end position="286"/>
    </location>
</feature>
<comment type="similarity">
    <text evidence="2">Belongs to the syntaxin family.</text>
</comment>
<comment type="subcellular location">
    <subcellularLocation>
        <location evidence="1">Membrane</location>
        <topology evidence="1">Single-pass type IV membrane protein</topology>
    </subcellularLocation>
</comment>
<protein>
    <recommendedName>
        <fullName evidence="10">t-SNARE coiled-coil homology domain-containing protein</fullName>
    </recommendedName>
</protein>
<dbReference type="PROSITE" id="PS50192">
    <property type="entry name" value="T_SNARE"/>
    <property type="match status" value="1"/>
</dbReference>
<dbReference type="GO" id="GO:0000139">
    <property type="term" value="C:Golgi membrane"/>
    <property type="evidence" value="ECO:0007669"/>
    <property type="project" value="TreeGrafter"/>
</dbReference>
<dbReference type="SMART" id="SM00397">
    <property type="entry name" value="t_SNARE"/>
    <property type="match status" value="1"/>
</dbReference>
<evidence type="ECO:0000256" key="4">
    <source>
        <dbReference type="ARBA" id="ARBA00022692"/>
    </source>
</evidence>
<evidence type="ECO:0000256" key="2">
    <source>
        <dbReference type="ARBA" id="ARBA00009063"/>
    </source>
</evidence>
<dbReference type="GO" id="GO:0031201">
    <property type="term" value="C:SNARE complex"/>
    <property type="evidence" value="ECO:0007669"/>
    <property type="project" value="TreeGrafter"/>
</dbReference>
<sequence>MSLSYGAGSRTSAMHCGAVDRTDEFFATADSFRKQGSAPQTPAAAAPLPGPASAVQFNTAATQVSRMINNTTAKLENLARIAQTRTLFNDPGEQIAQLTSVIKADLGTISNEIDLLSRFGAEHQTGNRHVDSHTNGIIKDLQSRVAEQTRQFHDVLKIRSANMKEQDSRKERYTKRAAPSASTSSHGLRHRPDMFQESASASTAIDIDLEQQQALLPQASSGADAYLDSRASAISTIETTMQELGEMYQRLAVLVAGQGEQLERIDDNIGRTLDNTSAAHEQLEIYWQRMKSNRGLIIKVFLALIIFAIIFIGVIA</sequence>
<evidence type="ECO:0000256" key="6">
    <source>
        <dbReference type="ARBA" id="ARBA00023054"/>
    </source>
</evidence>
<dbReference type="Gene3D" id="1.20.58.70">
    <property type="match status" value="1"/>
</dbReference>
<dbReference type="InterPro" id="IPR010989">
    <property type="entry name" value="SNARE"/>
</dbReference>
<gene>
    <name evidence="11" type="ORF">PLBR_LOCUS3758</name>
</gene>
<evidence type="ECO:0000256" key="7">
    <source>
        <dbReference type="ARBA" id="ARBA00023136"/>
    </source>
</evidence>
<dbReference type="Proteomes" id="UP000290189">
    <property type="component" value="Unassembled WGS sequence"/>
</dbReference>
<evidence type="ECO:0000313" key="11">
    <source>
        <dbReference type="EMBL" id="SPQ96543.1"/>
    </source>
</evidence>
<evidence type="ECO:0000256" key="8">
    <source>
        <dbReference type="SAM" id="MobiDB-lite"/>
    </source>
</evidence>
<keyword evidence="4 9" id="KW-0812">Transmembrane</keyword>
<keyword evidence="3" id="KW-0813">Transport</keyword>
<keyword evidence="6" id="KW-0175">Coiled coil</keyword>
<dbReference type="GO" id="GO:0000149">
    <property type="term" value="F:SNARE binding"/>
    <property type="evidence" value="ECO:0007669"/>
    <property type="project" value="TreeGrafter"/>
</dbReference>
<evidence type="ECO:0000256" key="3">
    <source>
        <dbReference type="ARBA" id="ARBA00022448"/>
    </source>
</evidence>
<dbReference type="SUPFAM" id="SSF47661">
    <property type="entry name" value="t-snare proteins"/>
    <property type="match status" value="1"/>
</dbReference>
<evidence type="ECO:0000256" key="5">
    <source>
        <dbReference type="ARBA" id="ARBA00022989"/>
    </source>
</evidence>
<evidence type="ECO:0000256" key="1">
    <source>
        <dbReference type="ARBA" id="ARBA00004211"/>
    </source>
</evidence>
<dbReference type="EMBL" id="OVEO01000006">
    <property type="protein sequence ID" value="SPQ96543.1"/>
    <property type="molecule type" value="Genomic_DNA"/>
</dbReference>